<proteinExistence type="predicted"/>
<evidence type="ECO:0000313" key="2">
    <source>
        <dbReference type="Proteomes" id="UP000237105"/>
    </source>
</evidence>
<comment type="caution">
    <text evidence="1">The sequence shown here is derived from an EMBL/GenBank/DDBJ whole genome shotgun (WGS) entry which is preliminary data.</text>
</comment>
<gene>
    <name evidence="1" type="ORF">PanWU01x14_273980</name>
</gene>
<name>A0A2P5B3W7_PARAD</name>
<reference evidence="2" key="1">
    <citation type="submission" date="2016-06" db="EMBL/GenBank/DDBJ databases">
        <title>Parallel loss of symbiosis genes in relatives of nitrogen-fixing non-legume Parasponia.</title>
        <authorList>
            <person name="Van Velzen R."/>
            <person name="Holmer R."/>
            <person name="Bu F."/>
            <person name="Rutten L."/>
            <person name="Van Zeijl A."/>
            <person name="Liu W."/>
            <person name="Santuari L."/>
            <person name="Cao Q."/>
            <person name="Sharma T."/>
            <person name="Shen D."/>
            <person name="Roswanjaya Y."/>
            <person name="Wardhani T."/>
            <person name="Kalhor M.S."/>
            <person name="Jansen J."/>
            <person name="Van den Hoogen J."/>
            <person name="Gungor B."/>
            <person name="Hartog M."/>
            <person name="Hontelez J."/>
            <person name="Verver J."/>
            <person name="Yang W.-C."/>
            <person name="Schijlen E."/>
            <person name="Repin R."/>
            <person name="Schilthuizen M."/>
            <person name="Schranz E."/>
            <person name="Heidstra R."/>
            <person name="Miyata K."/>
            <person name="Fedorova E."/>
            <person name="Kohlen W."/>
            <person name="Bisseling T."/>
            <person name="Smit S."/>
            <person name="Geurts R."/>
        </authorList>
    </citation>
    <scope>NUCLEOTIDE SEQUENCE [LARGE SCALE GENOMIC DNA]</scope>
    <source>
        <strain evidence="2">cv. WU1-14</strain>
    </source>
</reference>
<accession>A0A2P5B3W7</accession>
<keyword evidence="2" id="KW-1185">Reference proteome</keyword>
<feature type="non-terminal residue" evidence="1">
    <location>
        <position position="1"/>
    </location>
</feature>
<protein>
    <submittedName>
        <fullName evidence="1">Uncharacterized protein</fullName>
    </submittedName>
</protein>
<dbReference type="EMBL" id="JXTB01000371">
    <property type="protein sequence ID" value="PON43459.1"/>
    <property type="molecule type" value="Genomic_DNA"/>
</dbReference>
<organism evidence="1 2">
    <name type="scientific">Parasponia andersonii</name>
    <name type="common">Sponia andersonii</name>
    <dbReference type="NCBI Taxonomy" id="3476"/>
    <lineage>
        <taxon>Eukaryota</taxon>
        <taxon>Viridiplantae</taxon>
        <taxon>Streptophyta</taxon>
        <taxon>Embryophyta</taxon>
        <taxon>Tracheophyta</taxon>
        <taxon>Spermatophyta</taxon>
        <taxon>Magnoliopsida</taxon>
        <taxon>eudicotyledons</taxon>
        <taxon>Gunneridae</taxon>
        <taxon>Pentapetalae</taxon>
        <taxon>rosids</taxon>
        <taxon>fabids</taxon>
        <taxon>Rosales</taxon>
        <taxon>Cannabaceae</taxon>
        <taxon>Parasponia</taxon>
    </lineage>
</organism>
<sequence length="60" mass="6947">EHEFDIGIIEDDLINFTQVTQSSNSQNWIDAMNEEMKSMRDNNVWDLVKFSEGLIPIGCK</sequence>
<dbReference type="Proteomes" id="UP000237105">
    <property type="component" value="Unassembled WGS sequence"/>
</dbReference>
<dbReference type="OrthoDB" id="1193898at2759"/>
<dbReference type="AlphaFoldDB" id="A0A2P5B3W7"/>
<evidence type="ECO:0000313" key="1">
    <source>
        <dbReference type="EMBL" id="PON43459.1"/>
    </source>
</evidence>